<dbReference type="Proteomes" id="UP000526003">
    <property type="component" value="Unassembled WGS sequence"/>
</dbReference>
<dbReference type="AlphaFoldDB" id="A0A7X1L0T8"/>
<name>A0A7X1L0T8_9PSED</name>
<evidence type="ECO:0000313" key="1">
    <source>
        <dbReference type="EMBL" id="MBC2693519.1"/>
    </source>
</evidence>
<gene>
    <name evidence="1" type="ORF">H7995_27450</name>
</gene>
<dbReference type="RefSeq" id="WP_185819258.1">
    <property type="nucleotide sequence ID" value="NZ_JACMYG010000056.1"/>
</dbReference>
<evidence type="ECO:0000313" key="2">
    <source>
        <dbReference type="Proteomes" id="UP000526003"/>
    </source>
</evidence>
<proteinExistence type="predicted"/>
<dbReference type="EMBL" id="JACMYG010000056">
    <property type="protein sequence ID" value="MBC2693519.1"/>
    <property type="molecule type" value="Genomic_DNA"/>
</dbReference>
<accession>A0A7X1L0T8</accession>
<keyword evidence="2" id="KW-1185">Reference proteome</keyword>
<protein>
    <submittedName>
        <fullName evidence="1">Uncharacterized protein</fullName>
    </submittedName>
</protein>
<organism evidence="1 2">
    <name type="scientific">Pseudomonas kielensis</name>
    <dbReference type="NCBI Taxonomy" id="2762577"/>
    <lineage>
        <taxon>Bacteria</taxon>
        <taxon>Pseudomonadati</taxon>
        <taxon>Pseudomonadota</taxon>
        <taxon>Gammaproteobacteria</taxon>
        <taxon>Pseudomonadales</taxon>
        <taxon>Pseudomonadaceae</taxon>
        <taxon>Pseudomonas</taxon>
    </lineage>
</organism>
<comment type="caution">
    <text evidence="1">The sequence shown here is derived from an EMBL/GenBank/DDBJ whole genome shotgun (WGS) entry which is preliminary data.</text>
</comment>
<sequence>MTTMQTQGETSNPIKTSIKTSALLLLDGLPYRYGEFLNDLQAQMSPMERGQMFFEVRLAVQELIDEGTLAVLEFKTPQRTGKLIVPAGFSWSLESGTPNKGINALEALNAENWLDEDSSDTDGLTDAKEQARACLAEHHAAVKQGAPV</sequence>
<reference evidence="1 2" key="1">
    <citation type="submission" date="2020-08" db="EMBL/GenBank/DDBJ databases">
        <title>Pseudomonas sp. nov.</title>
        <authorList>
            <person name="Gieschler S."/>
            <person name="Fiedler G."/>
            <person name="Brinks E."/>
            <person name="Boehnlein C."/>
            <person name="Franz C.M.A.P."/>
            <person name="Kabisch J."/>
        </authorList>
    </citation>
    <scope>NUCLEOTIDE SEQUENCE [LARGE SCALE GENOMIC DNA]</scope>
    <source>
        <strain evidence="1 2">MBT-1</strain>
    </source>
</reference>